<evidence type="ECO:0000313" key="2">
    <source>
        <dbReference type="Proteomes" id="UP000478052"/>
    </source>
</evidence>
<organism evidence="1 2">
    <name type="scientific">Aphis craccivora</name>
    <name type="common">Cowpea aphid</name>
    <dbReference type="NCBI Taxonomy" id="307492"/>
    <lineage>
        <taxon>Eukaryota</taxon>
        <taxon>Metazoa</taxon>
        <taxon>Ecdysozoa</taxon>
        <taxon>Arthropoda</taxon>
        <taxon>Hexapoda</taxon>
        <taxon>Insecta</taxon>
        <taxon>Pterygota</taxon>
        <taxon>Neoptera</taxon>
        <taxon>Paraneoptera</taxon>
        <taxon>Hemiptera</taxon>
        <taxon>Sternorrhyncha</taxon>
        <taxon>Aphidomorpha</taxon>
        <taxon>Aphidoidea</taxon>
        <taxon>Aphididae</taxon>
        <taxon>Aphidini</taxon>
        <taxon>Aphis</taxon>
        <taxon>Aphis</taxon>
    </lineage>
</organism>
<proteinExistence type="predicted"/>
<name>A0A6G0VIW0_APHCR</name>
<dbReference type="Proteomes" id="UP000478052">
    <property type="component" value="Unassembled WGS sequence"/>
</dbReference>
<reference evidence="1 2" key="1">
    <citation type="submission" date="2019-08" db="EMBL/GenBank/DDBJ databases">
        <title>Whole genome of Aphis craccivora.</title>
        <authorList>
            <person name="Voronova N.V."/>
            <person name="Shulinski R.S."/>
            <person name="Bandarenka Y.V."/>
            <person name="Zhorov D.G."/>
            <person name="Warner D."/>
        </authorList>
    </citation>
    <scope>NUCLEOTIDE SEQUENCE [LARGE SCALE GENOMIC DNA]</scope>
    <source>
        <strain evidence="1">180601</strain>
        <tissue evidence="1">Whole Body</tissue>
    </source>
</reference>
<dbReference type="AlphaFoldDB" id="A0A6G0VIW0"/>
<sequence length="380" mass="43468">IPAGTSSVSPGPPTQNDRLLTVRENQSTPLSTERDDAMDKFLGNLGDDDSICVAALEEYENLADTMKDSYTTSINGKRVSNTASAARHKRTRMNIVQSPGFEEISSSTNRTIVWYFAKNIDNVHNYNIFLNHLKSDLIRVLKIHVEKNAIKFNLKLEATYNRPHVENSSENRAFKTSAVELFKESDISSIIEESFIKLMMEEEIYTSRGSGFTLQAIDGLLLAVYKYTPMCASSYSSLPAFIDRKRATINPQNNDQQCFKWSILAKHVTGENKFRIGENYRQHEDKYNFNGLSFPTPLSDITKFEKNNQNVSVNVYELDKNFQPPLKYPTYEVFPLRITDTEKPNHFDLLWVMDDSGSHYIYISNLSRLVSTQKSRHQHS</sequence>
<comment type="caution">
    <text evidence="1">The sequence shown here is derived from an EMBL/GenBank/DDBJ whole genome shotgun (WGS) entry which is preliminary data.</text>
</comment>
<keyword evidence="2" id="KW-1185">Reference proteome</keyword>
<feature type="non-terminal residue" evidence="1">
    <location>
        <position position="1"/>
    </location>
</feature>
<gene>
    <name evidence="1" type="ORF">FWK35_00037886</name>
</gene>
<dbReference type="PANTHER" id="PTHR31511">
    <property type="entry name" value="PROTEIN CBG23764"/>
    <property type="match status" value="1"/>
</dbReference>
<dbReference type="OrthoDB" id="6624406at2759"/>
<protein>
    <submittedName>
        <fullName evidence="1">Uncharacterized protein</fullName>
    </submittedName>
</protein>
<feature type="non-terminal residue" evidence="1">
    <location>
        <position position="380"/>
    </location>
</feature>
<dbReference type="EMBL" id="VUJU01016940">
    <property type="protein sequence ID" value="KAF0686031.1"/>
    <property type="molecule type" value="Genomic_DNA"/>
</dbReference>
<dbReference type="PANTHER" id="PTHR31511:SF12">
    <property type="entry name" value="RHO TERMINATION FACTOR N-TERMINAL DOMAIN-CONTAINING PROTEIN"/>
    <property type="match status" value="1"/>
</dbReference>
<accession>A0A6G0VIW0</accession>
<evidence type="ECO:0000313" key="1">
    <source>
        <dbReference type="EMBL" id="KAF0686031.1"/>
    </source>
</evidence>